<keyword evidence="9" id="KW-1185">Reference proteome</keyword>
<dbReference type="GO" id="GO:0042742">
    <property type="term" value="P:defense response to bacterium"/>
    <property type="evidence" value="ECO:0007669"/>
    <property type="project" value="TreeGrafter"/>
</dbReference>
<dbReference type="AlphaFoldDB" id="A0A8J6EQ52"/>
<name>A0A8J6EQ52_ELECQ</name>
<feature type="signal peptide" evidence="7">
    <location>
        <begin position="1"/>
        <end position="21"/>
    </location>
</feature>
<comment type="similarity">
    <text evidence="2">Belongs to the hepcidin family.</text>
</comment>
<dbReference type="InterPro" id="IPR010500">
    <property type="entry name" value="Hepcidin"/>
</dbReference>
<dbReference type="EMBL" id="WNTK01000035">
    <property type="protein sequence ID" value="KAG9472799.1"/>
    <property type="molecule type" value="Genomic_DNA"/>
</dbReference>
<dbReference type="GO" id="GO:0005615">
    <property type="term" value="C:extracellular space"/>
    <property type="evidence" value="ECO:0007669"/>
    <property type="project" value="TreeGrafter"/>
</dbReference>
<dbReference type="Proteomes" id="UP000770717">
    <property type="component" value="Unassembled WGS sequence"/>
</dbReference>
<dbReference type="GO" id="GO:0034760">
    <property type="term" value="P:negative regulation of iron ion transmembrane transport"/>
    <property type="evidence" value="ECO:0007669"/>
    <property type="project" value="TreeGrafter"/>
</dbReference>
<evidence type="ECO:0000256" key="3">
    <source>
        <dbReference type="ARBA" id="ARBA00022525"/>
    </source>
</evidence>
<feature type="chain" id="PRO_5035280238" description="Hepcidin" evidence="7">
    <location>
        <begin position="22"/>
        <end position="80"/>
    </location>
</feature>
<keyword evidence="6" id="KW-1015">Disulfide bond</keyword>
<evidence type="ECO:0000256" key="5">
    <source>
        <dbReference type="ARBA" id="ARBA00022729"/>
    </source>
</evidence>
<comment type="subcellular location">
    <subcellularLocation>
        <location evidence="1">Secreted</location>
    </subcellularLocation>
</comment>
<gene>
    <name evidence="8" type="ORF">GDO78_016955</name>
</gene>
<reference evidence="8" key="1">
    <citation type="thesis" date="2020" institute="ProQuest LLC" country="789 East Eisenhower Parkway, Ann Arbor, MI, USA">
        <title>Comparative Genomics and Chromosome Evolution.</title>
        <authorList>
            <person name="Mudd A.B."/>
        </authorList>
    </citation>
    <scope>NUCLEOTIDE SEQUENCE</scope>
    <source>
        <strain evidence="8">HN-11 Male</strain>
        <tissue evidence="8">Kidney and liver</tissue>
    </source>
</reference>
<evidence type="ECO:0000313" key="8">
    <source>
        <dbReference type="EMBL" id="KAG9472799.1"/>
    </source>
</evidence>
<keyword evidence="3" id="KW-0964">Secreted</keyword>
<proteinExistence type="inferred from homology"/>
<dbReference type="PANTHER" id="PTHR16877:SF0">
    <property type="entry name" value="HEPCIDIN"/>
    <property type="match status" value="1"/>
</dbReference>
<dbReference type="GO" id="GO:0006879">
    <property type="term" value="P:intracellular iron ion homeostasis"/>
    <property type="evidence" value="ECO:0007669"/>
    <property type="project" value="InterPro"/>
</dbReference>
<keyword evidence="4" id="KW-0372">Hormone</keyword>
<organism evidence="8 9">
    <name type="scientific">Eleutherodactylus coqui</name>
    <name type="common">Puerto Rican coqui</name>
    <dbReference type="NCBI Taxonomy" id="57060"/>
    <lineage>
        <taxon>Eukaryota</taxon>
        <taxon>Metazoa</taxon>
        <taxon>Chordata</taxon>
        <taxon>Craniata</taxon>
        <taxon>Vertebrata</taxon>
        <taxon>Euteleostomi</taxon>
        <taxon>Amphibia</taxon>
        <taxon>Batrachia</taxon>
        <taxon>Anura</taxon>
        <taxon>Neobatrachia</taxon>
        <taxon>Hyloidea</taxon>
        <taxon>Eleutherodactylidae</taxon>
        <taxon>Eleutherodactylinae</taxon>
        <taxon>Eleutherodactylus</taxon>
        <taxon>Eleutherodactylus</taxon>
    </lineage>
</organism>
<protein>
    <recommendedName>
        <fullName evidence="10">Hepcidin</fullName>
    </recommendedName>
</protein>
<evidence type="ECO:0000256" key="6">
    <source>
        <dbReference type="ARBA" id="ARBA00023157"/>
    </source>
</evidence>
<dbReference type="GO" id="GO:0005179">
    <property type="term" value="F:hormone activity"/>
    <property type="evidence" value="ECO:0007669"/>
    <property type="project" value="UniProtKB-KW"/>
</dbReference>
<evidence type="ECO:0000313" key="9">
    <source>
        <dbReference type="Proteomes" id="UP000770717"/>
    </source>
</evidence>
<dbReference type="Pfam" id="PF06446">
    <property type="entry name" value="Hepcidin"/>
    <property type="match status" value="1"/>
</dbReference>
<evidence type="ECO:0000256" key="2">
    <source>
        <dbReference type="ARBA" id="ARBA00008022"/>
    </source>
</evidence>
<keyword evidence="5 7" id="KW-0732">Signal</keyword>
<accession>A0A8J6EQ52</accession>
<comment type="caution">
    <text evidence="8">The sequence shown here is derived from an EMBL/GenBank/DDBJ whole genome shotgun (WGS) entry which is preliminary data.</text>
</comment>
<evidence type="ECO:0008006" key="10">
    <source>
        <dbReference type="Google" id="ProtNLM"/>
    </source>
</evidence>
<evidence type="ECO:0000256" key="1">
    <source>
        <dbReference type="ARBA" id="ARBA00004613"/>
    </source>
</evidence>
<evidence type="ECO:0000256" key="7">
    <source>
        <dbReference type="SAM" id="SignalP"/>
    </source>
</evidence>
<evidence type="ECO:0000256" key="4">
    <source>
        <dbReference type="ARBA" id="ARBA00022702"/>
    </source>
</evidence>
<sequence>MKSLTLCLILILSLLCKQSLSAAIRGNEIMNPADGLALPQTEESAVQGIFTRSRRHTVLSVCTYCCGCCQKKKCGYCCLT</sequence>
<dbReference type="PANTHER" id="PTHR16877">
    <property type="entry name" value="HEPCIDIN"/>
    <property type="match status" value="1"/>
</dbReference>